<evidence type="ECO:0000259" key="2">
    <source>
        <dbReference type="PROSITE" id="PS51724"/>
    </source>
</evidence>
<evidence type="ECO:0000313" key="3">
    <source>
        <dbReference type="EMBL" id="ADZ92342.1"/>
    </source>
</evidence>
<evidence type="ECO:0000256" key="1">
    <source>
        <dbReference type="SAM" id="Coils"/>
    </source>
</evidence>
<feature type="coiled-coil region" evidence="1">
    <location>
        <begin position="56"/>
        <end position="83"/>
    </location>
</feature>
<dbReference type="Proteomes" id="UP000001062">
    <property type="component" value="Chromosome"/>
</dbReference>
<dbReference type="SUPFAM" id="SSF110997">
    <property type="entry name" value="Sporulation related repeat"/>
    <property type="match status" value="1"/>
</dbReference>
<dbReference type="Gene3D" id="3.30.70.1070">
    <property type="entry name" value="Sporulation related repeat"/>
    <property type="match status" value="1"/>
</dbReference>
<dbReference type="InterPro" id="IPR007730">
    <property type="entry name" value="SPOR-like_dom"/>
</dbReference>
<keyword evidence="4" id="KW-1185">Reference proteome</keyword>
<dbReference type="OrthoDB" id="6385902at2"/>
<reference evidence="3 4" key="1">
    <citation type="journal article" date="2012" name="Stand. Genomic Sci.">
        <title>Complete genome sequence of the melanogenic marine bacterium Marinomonas mediterranea type strain (MMB-1(T)).</title>
        <authorList>
            <person name="Lucas-Elio P."/>
            <person name="Goodwin L."/>
            <person name="Woyke T."/>
            <person name="Pitluck S."/>
            <person name="Nolan M."/>
            <person name="Kyrpides N.C."/>
            <person name="Detter J.C."/>
            <person name="Copeland A."/>
            <person name="Teshima H."/>
            <person name="Bruce D."/>
            <person name="Detter C."/>
            <person name="Tapia R."/>
            <person name="Han S."/>
            <person name="Land M.L."/>
            <person name="Ivanova N."/>
            <person name="Mikhailova N."/>
            <person name="Johnston A.W."/>
            <person name="Sanchez-Amat A."/>
        </authorList>
    </citation>
    <scope>NUCLEOTIDE SEQUENCE [LARGE SCALE GENOMIC DNA]</scope>
    <source>
        <strain evidence="4">ATCC 700492 / JCM 21426 / NBRC 103028 / MMB-1</strain>
    </source>
</reference>
<dbReference type="eggNOG" id="ENOG50339XI">
    <property type="taxonomic scope" value="Bacteria"/>
</dbReference>
<dbReference type="PROSITE" id="PS51724">
    <property type="entry name" value="SPOR"/>
    <property type="match status" value="1"/>
</dbReference>
<dbReference type="InterPro" id="IPR036680">
    <property type="entry name" value="SPOR-like_sf"/>
</dbReference>
<proteinExistence type="predicted"/>
<protein>
    <submittedName>
        <fullName evidence="3">Sporulation domain-containing protein</fullName>
    </submittedName>
</protein>
<feature type="domain" description="SPOR" evidence="2">
    <location>
        <begin position="140"/>
        <end position="225"/>
    </location>
</feature>
<name>F2K2G2_MARM1</name>
<sequence precursor="true">MGDLKHVFCWSAASLALLSLVGCSSLTGTSNVLSNAELQNHVAAHATEINTIKPQMEELEREQALLKEDLVDLEQKIAKLQRSPVVQSASDTTKKAGMKASPEEEVYSSRSEPVVADFKSGRNASGKGMSTKVTSMSSNQYSGQFYGVQLAAYASKSLAMKGWQKISRANPIDYVDTAPLIKRHTIKGKVYYQLKVGPFVERSYSVDFCNMLKQQRAQTCLITRYDGEPFLSP</sequence>
<dbReference type="HOGENOM" id="CLU_1188824_0_0_6"/>
<accession>F2K2G2</accession>
<keyword evidence="1" id="KW-0175">Coiled coil</keyword>
<dbReference type="EMBL" id="CP002583">
    <property type="protein sequence ID" value="ADZ92342.1"/>
    <property type="molecule type" value="Genomic_DNA"/>
</dbReference>
<dbReference type="PATRIC" id="fig|717774.3.peg.3213"/>
<dbReference type="PROSITE" id="PS51257">
    <property type="entry name" value="PROKAR_LIPOPROTEIN"/>
    <property type="match status" value="1"/>
</dbReference>
<dbReference type="RefSeq" id="WP_013662244.1">
    <property type="nucleotide sequence ID" value="NC_015276.1"/>
</dbReference>
<gene>
    <name evidence="3" type="ordered locus">Marme_3123</name>
</gene>
<dbReference type="GO" id="GO:0042834">
    <property type="term" value="F:peptidoglycan binding"/>
    <property type="evidence" value="ECO:0007669"/>
    <property type="project" value="InterPro"/>
</dbReference>
<evidence type="ECO:0000313" key="4">
    <source>
        <dbReference type="Proteomes" id="UP000001062"/>
    </source>
</evidence>
<organism evidence="3 4">
    <name type="scientific">Marinomonas mediterranea (strain ATCC 700492 / JCM 21426 / NBRC 103028 / MMB-1)</name>
    <dbReference type="NCBI Taxonomy" id="717774"/>
    <lineage>
        <taxon>Bacteria</taxon>
        <taxon>Pseudomonadati</taxon>
        <taxon>Pseudomonadota</taxon>
        <taxon>Gammaproteobacteria</taxon>
        <taxon>Oceanospirillales</taxon>
        <taxon>Oceanospirillaceae</taxon>
        <taxon>Marinomonas</taxon>
    </lineage>
</organism>
<dbReference type="STRING" id="717774.Marme_3123"/>
<dbReference type="Pfam" id="PF05036">
    <property type="entry name" value="SPOR"/>
    <property type="match status" value="1"/>
</dbReference>
<dbReference type="AlphaFoldDB" id="F2K2G2"/>
<dbReference type="KEGG" id="mme:Marme_3123"/>